<dbReference type="InterPro" id="IPR050422">
    <property type="entry name" value="X-Pro_aminopeptidase_P"/>
</dbReference>
<dbReference type="Pfam" id="PF16188">
    <property type="entry name" value="Peptidase_M24_C"/>
    <property type="match status" value="1"/>
</dbReference>
<keyword evidence="3" id="KW-0378">Hydrolase</keyword>
<dbReference type="SUPFAM" id="SSF55920">
    <property type="entry name" value="Creatinase/aminopeptidase"/>
    <property type="match status" value="1"/>
</dbReference>
<evidence type="ECO:0000313" key="8">
    <source>
        <dbReference type="Proteomes" id="UP001327219"/>
    </source>
</evidence>
<dbReference type="Gene3D" id="3.90.230.10">
    <property type="entry name" value="Creatinase/methionine aminopeptidase superfamily"/>
    <property type="match status" value="1"/>
</dbReference>
<evidence type="ECO:0000256" key="1">
    <source>
        <dbReference type="ARBA" id="ARBA00008766"/>
    </source>
</evidence>
<dbReference type="PANTHER" id="PTHR43763:SF6">
    <property type="entry name" value="XAA-PRO AMINOPEPTIDASE 1"/>
    <property type="match status" value="1"/>
</dbReference>
<dbReference type="InterPro" id="IPR000994">
    <property type="entry name" value="Pept_M24"/>
</dbReference>
<proteinExistence type="inferred from homology"/>
<organism evidence="7 8">
    <name type="scientific">Candidatus Bandiella euplotis</name>
    <dbReference type="NCBI Taxonomy" id="1664265"/>
    <lineage>
        <taxon>Bacteria</taxon>
        <taxon>Pseudomonadati</taxon>
        <taxon>Pseudomonadota</taxon>
        <taxon>Alphaproteobacteria</taxon>
        <taxon>Rickettsiales</taxon>
        <taxon>Candidatus Midichloriaceae</taxon>
        <taxon>Candidatus Bandiella</taxon>
    </lineage>
</organism>
<evidence type="ECO:0000259" key="4">
    <source>
        <dbReference type="Pfam" id="PF00557"/>
    </source>
</evidence>
<dbReference type="InterPro" id="IPR032416">
    <property type="entry name" value="Peptidase_M24_C"/>
</dbReference>
<dbReference type="InterPro" id="IPR029149">
    <property type="entry name" value="Creatin/AminoP/Spt16_N"/>
</dbReference>
<dbReference type="Pfam" id="PF01321">
    <property type="entry name" value="Creatinase_N"/>
    <property type="match status" value="1"/>
</dbReference>
<evidence type="ECO:0000313" key="7">
    <source>
        <dbReference type="EMBL" id="WPX95956.1"/>
    </source>
</evidence>
<feature type="domain" description="Peptidase M24" evidence="4">
    <location>
        <begin position="342"/>
        <end position="553"/>
    </location>
</feature>
<dbReference type="EMBL" id="CP110820">
    <property type="protein sequence ID" value="WPX95956.1"/>
    <property type="molecule type" value="Genomic_DNA"/>
</dbReference>
<gene>
    <name evidence="7" type="ORF">Bandiella_00057</name>
</gene>
<dbReference type="Pfam" id="PF00557">
    <property type="entry name" value="Peptidase_M24"/>
    <property type="match status" value="1"/>
</dbReference>
<dbReference type="InterPro" id="IPR036005">
    <property type="entry name" value="Creatinase/aminopeptidase-like"/>
</dbReference>
<reference evidence="7 8" key="1">
    <citation type="submission" date="2022-11" db="EMBL/GenBank/DDBJ databases">
        <title>Host association and intracellularity evolved multiple times independently in the Rickettsiales.</title>
        <authorList>
            <person name="Castelli M."/>
            <person name="Nardi T."/>
            <person name="Gammuto L."/>
            <person name="Bellinzona G."/>
            <person name="Sabaneyeva E."/>
            <person name="Potekhin A."/>
            <person name="Serra V."/>
            <person name="Petroni G."/>
            <person name="Sassera D."/>
        </authorList>
    </citation>
    <scope>NUCLEOTIDE SEQUENCE [LARGE SCALE GENOMIC DNA]</scope>
    <source>
        <strain evidence="7 8">NDG2</strain>
    </source>
</reference>
<evidence type="ECO:0000256" key="3">
    <source>
        <dbReference type="ARBA" id="ARBA00022801"/>
    </source>
</evidence>
<evidence type="ECO:0000259" key="6">
    <source>
        <dbReference type="Pfam" id="PF16188"/>
    </source>
</evidence>
<sequence>MALFKILCNLMVGIFCINIGTIDISKSLAFKQQSGSLKKMNDKISSLKKEFKKYNLDAYIVPSFDEFQNEYVPENLQRLKWLTGFTGSNGLALITQLHNYFFTDGRYIVQANKQLSNADFEIYDMQNVEGIYEGIFKEIINKFSIGYDPSMFTKKYLEFFSKYFHQHKDNITLLPISLNLIDKLWDRPVEFPTKAALVLDAKYTSQNEISKVNHVVSNLQTDYLLITSPESICWLLNIRGTDIPYSPLIMCYCLVSKDGEVEIFSSLTALKCSYKKIKLSPINQIKERIIQINQQNKTMECDPSKTSMWFVQNYKEENMNFKQDPCLLPKAQKNQVEIAGFQYAMIQDGVALTTLYNWLEESINVDNKITEIDVDQKLLSLKQKHSLFRTKSFNTISSFAENSAIIHYDPYNGSNSVITPNNFFLLDCGSQYCCGTTDVTRTFYFGKPDKEAKLYYTLVLKGFINLSNLKFPINTTGAQIDAIARQFLWHYGLDYPHGTGHGVGHYLSVHEGPQAISKLNNCALNAGMVVSIEPGYYIPGKYGIRIENLVVVVKSQDNFLKFENLTLAPIAFNLIDESLLSDDEKKWLKEYHEQVFFALSAFLDNNTKLYMEKHLHYYRSLI</sequence>
<feature type="domain" description="Creatinase N-terminal" evidence="5">
    <location>
        <begin position="44"/>
        <end position="164"/>
    </location>
</feature>
<keyword evidence="7" id="KW-0645">Protease</keyword>
<dbReference type="GO" id="GO:0004177">
    <property type="term" value="F:aminopeptidase activity"/>
    <property type="evidence" value="ECO:0007669"/>
    <property type="project" value="UniProtKB-KW"/>
</dbReference>
<dbReference type="PANTHER" id="PTHR43763">
    <property type="entry name" value="XAA-PRO AMINOPEPTIDASE 1"/>
    <property type="match status" value="1"/>
</dbReference>
<accession>A0ABZ0UL32</accession>
<keyword evidence="7" id="KW-0031">Aminopeptidase</keyword>
<dbReference type="Proteomes" id="UP001327219">
    <property type="component" value="Chromosome"/>
</dbReference>
<protein>
    <submittedName>
        <fullName evidence="7">Xaa-Pro aminopeptidase</fullName>
    </submittedName>
</protein>
<keyword evidence="8" id="KW-1185">Reference proteome</keyword>
<dbReference type="RefSeq" id="WP_323732930.1">
    <property type="nucleotide sequence ID" value="NZ_CP110820.1"/>
</dbReference>
<dbReference type="Pfam" id="PF16189">
    <property type="entry name" value="Creatinase_N_2"/>
    <property type="match status" value="1"/>
</dbReference>
<comment type="similarity">
    <text evidence="1">Belongs to the peptidase M24B family.</text>
</comment>
<keyword evidence="2" id="KW-0479">Metal-binding</keyword>
<feature type="domain" description="Peptidase M24 C-terminal" evidence="6">
    <location>
        <begin position="558"/>
        <end position="613"/>
    </location>
</feature>
<dbReference type="CDD" id="cd01085">
    <property type="entry name" value="APP"/>
    <property type="match status" value="1"/>
</dbReference>
<dbReference type="Gene3D" id="3.40.350.10">
    <property type="entry name" value="Creatinase/prolidase N-terminal domain"/>
    <property type="match status" value="2"/>
</dbReference>
<evidence type="ECO:0000256" key="2">
    <source>
        <dbReference type="ARBA" id="ARBA00022723"/>
    </source>
</evidence>
<dbReference type="InterPro" id="IPR000587">
    <property type="entry name" value="Creatinase_N"/>
</dbReference>
<dbReference type="SUPFAM" id="SSF53092">
    <property type="entry name" value="Creatinase/prolidase N-terminal domain"/>
    <property type="match status" value="1"/>
</dbReference>
<evidence type="ECO:0000259" key="5">
    <source>
        <dbReference type="Pfam" id="PF01321"/>
    </source>
</evidence>
<name>A0ABZ0UL32_9RICK</name>
<dbReference type="InterPro" id="IPR033740">
    <property type="entry name" value="Pept_M24B"/>
</dbReference>